<keyword evidence="4" id="KW-0694">RNA-binding</keyword>
<evidence type="ECO:0000256" key="4">
    <source>
        <dbReference type="HAMAP-Rule" id="MF_00270"/>
    </source>
</evidence>
<dbReference type="SUPFAM" id="SSF46911">
    <property type="entry name" value="Ribosomal protein S18"/>
    <property type="match status" value="1"/>
</dbReference>
<protein>
    <recommendedName>
        <fullName evidence="4">Small ribosomal subunit protein bS18</fullName>
    </recommendedName>
</protein>
<organism evidence="6 7">
    <name type="scientific">Candidatus Woesebacteria bacterium RIFCSPHIGHO2_12_FULL_41_24</name>
    <dbReference type="NCBI Taxonomy" id="1802510"/>
    <lineage>
        <taxon>Bacteria</taxon>
        <taxon>Candidatus Woeseibacteriota</taxon>
    </lineage>
</organism>
<evidence type="ECO:0000313" key="6">
    <source>
        <dbReference type="EMBL" id="OGM54140.1"/>
    </source>
</evidence>
<comment type="similarity">
    <text evidence="1 4 5">Belongs to the bacterial ribosomal protein bS18 family.</text>
</comment>
<dbReference type="EMBL" id="MGGW01000017">
    <property type="protein sequence ID" value="OGM54140.1"/>
    <property type="molecule type" value="Genomic_DNA"/>
</dbReference>
<keyword evidence="4" id="KW-0699">rRNA-binding</keyword>
<dbReference type="AlphaFoldDB" id="A0A1F8AR96"/>
<dbReference type="GO" id="GO:0006412">
    <property type="term" value="P:translation"/>
    <property type="evidence" value="ECO:0007669"/>
    <property type="project" value="UniProtKB-UniRule"/>
</dbReference>
<dbReference type="InterPro" id="IPR001648">
    <property type="entry name" value="Ribosomal_bS18"/>
</dbReference>
<proteinExistence type="inferred from homology"/>
<dbReference type="PRINTS" id="PR00974">
    <property type="entry name" value="RIBOSOMALS18"/>
</dbReference>
<dbReference type="NCBIfam" id="TIGR00165">
    <property type="entry name" value="S18"/>
    <property type="match status" value="1"/>
</dbReference>
<dbReference type="GO" id="GO:0070181">
    <property type="term" value="F:small ribosomal subunit rRNA binding"/>
    <property type="evidence" value="ECO:0007669"/>
    <property type="project" value="TreeGrafter"/>
</dbReference>
<evidence type="ECO:0000256" key="5">
    <source>
        <dbReference type="RuleBase" id="RU003910"/>
    </source>
</evidence>
<keyword evidence="3 4" id="KW-0687">Ribonucleoprotein</keyword>
<evidence type="ECO:0000313" key="7">
    <source>
        <dbReference type="Proteomes" id="UP000178603"/>
    </source>
</evidence>
<dbReference type="PANTHER" id="PTHR13479">
    <property type="entry name" value="30S RIBOSOMAL PROTEIN S18"/>
    <property type="match status" value="1"/>
</dbReference>
<dbReference type="Proteomes" id="UP000178603">
    <property type="component" value="Unassembled WGS sequence"/>
</dbReference>
<evidence type="ECO:0000256" key="1">
    <source>
        <dbReference type="ARBA" id="ARBA00005589"/>
    </source>
</evidence>
<reference evidence="6 7" key="1">
    <citation type="journal article" date="2016" name="Nat. Commun.">
        <title>Thousands of microbial genomes shed light on interconnected biogeochemical processes in an aquifer system.</title>
        <authorList>
            <person name="Anantharaman K."/>
            <person name="Brown C.T."/>
            <person name="Hug L.A."/>
            <person name="Sharon I."/>
            <person name="Castelle C.J."/>
            <person name="Probst A.J."/>
            <person name="Thomas B.C."/>
            <person name="Singh A."/>
            <person name="Wilkins M.J."/>
            <person name="Karaoz U."/>
            <person name="Brodie E.L."/>
            <person name="Williams K.H."/>
            <person name="Hubbard S.S."/>
            <person name="Banfield J.F."/>
        </authorList>
    </citation>
    <scope>NUCLEOTIDE SEQUENCE [LARGE SCALE GENOMIC DNA]</scope>
</reference>
<dbReference type="InterPro" id="IPR036870">
    <property type="entry name" value="Ribosomal_bS18_sf"/>
</dbReference>
<comment type="subunit">
    <text evidence="4">Part of the 30S ribosomal subunit. Forms a tight heterodimer with protein bS6.</text>
</comment>
<evidence type="ECO:0000256" key="3">
    <source>
        <dbReference type="ARBA" id="ARBA00023274"/>
    </source>
</evidence>
<sequence>MTTKSKSNCYFCDKKTVPSYKSVDVIEKFVSDRARIVGRYKTGVCAKHQRLLSLSIKRARHLGLLPFSVKV</sequence>
<accession>A0A1F8AR96</accession>
<dbReference type="HAMAP" id="MF_00270">
    <property type="entry name" value="Ribosomal_bS18"/>
    <property type="match status" value="1"/>
</dbReference>
<dbReference type="PANTHER" id="PTHR13479:SF40">
    <property type="entry name" value="SMALL RIBOSOMAL SUBUNIT PROTEIN BS18M"/>
    <property type="match status" value="1"/>
</dbReference>
<comment type="function">
    <text evidence="4">Binds as a heterodimer with protein bS6 to the central domain of the 16S rRNA, where it helps stabilize the platform of the 30S subunit.</text>
</comment>
<keyword evidence="2 4" id="KW-0689">Ribosomal protein</keyword>
<gene>
    <name evidence="4" type="primary">rpsR</name>
    <name evidence="6" type="ORF">A3E44_00450</name>
</gene>
<name>A0A1F8AR96_9BACT</name>
<dbReference type="Gene3D" id="4.10.640.10">
    <property type="entry name" value="Ribosomal protein S18"/>
    <property type="match status" value="1"/>
</dbReference>
<comment type="caution">
    <text evidence="6">The sequence shown here is derived from an EMBL/GenBank/DDBJ whole genome shotgun (WGS) entry which is preliminary data.</text>
</comment>
<dbReference type="GO" id="GO:0022627">
    <property type="term" value="C:cytosolic small ribosomal subunit"/>
    <property type="evidence" value="ECO:0007669"/>
    <property type="project" value="TreeGrafter"/>
</dbReference>
<evidence type="ECO:0000256" key="2">
    <source>
        <dbReference type="ARBA" id="ARBA00022980"/>
    </source>
</evidence>
<dbReference type="Pfam" id="PF01084">
    <property type="entry name" value="Ribosomal_S18"/>
    <property type="match status" value="1"/>
</dbReference>
<dbReference type="GO" id="GO:0003735">
    <property type="term" value="F:structural constituent of ribosome"/>
    <property type="evidence" value="ECO:0007669"/>
    <property type="project" value="InterPro"/>
</dbReference>